<dbReference type="EMBL" id="CAJJDO010000024">
    <property type="protein sequence ID" value="CAD8153451.1"/>
    <property type="molecule type" value="Genomic_DNA"/>
</dbReference>
<keyword evidence="2" id="KW-1185">Reference proteome</keyword>
<protein>
    <submittedName>
        <fullName evidence="1">Uncharacterized protein</fullName>
    </submittedName>
</protein>
<proteinExistence type="predicted"/>
<comment type="caution">
    <text evidence="1">The sequence shown here is derived from an EMBL/GenBank/DDBJ whole genome shotgun (WGS) entry which is preliminary data.</text>
</comment>
<sequence length="49" mass="6165">MKLENFEKEKCKTRKEGQMINEFQKFDYAYVNNWNIKEEVLQRKQEKLH</sequence>
<dbReference type="Proteomes" id="UP000689195">
    <property type="component" value="Unassembled WGS sequence"/>
</dbReference>
<evidence type="ECO:0000313" key="2">
    <source>
        <dbReference type="Proteomes" id="UP000689195"/>
    </source>
</evidence>
<evidence type="ECO:0000313" key="1">
    <source>
        <dbReference type="EMBL" id="CAD8153451.1"/>
    </source>
</evidence>
<organism evidence="1 2">
    <name type="scientific">Paramecium pentaurelia</name>
    <dbReference type="NCBI Taxonomy" id="43138"/>
    <lineage>
        <taxon>Eukaryota</taxon>
        <taxon>Sar</taxon>
        <taxon>Alveolata</taxon>
        <taxon>Ciliophora</taxon>
        <taxon>Intramacronucleata</taxon>
        <taxon>Oligohymenophorea</taxon>
        <taxon>Peniculida</taxon>
        <taxon>Parameciidae</taxon>
        <taxon>Paramecium</taxon>
    </lineage>
</organism>
<name>A0A8S1TH39_9CILI</name>
<reference evidence="1" key="1">
    <citation type="submission" date="2021-01" db="EMBL/GenBank/DDBJ databases">
        <authorList>
            <consortium name="Genoscope - CEA"/>
            <person name="William W."/>
        </authorList>
    </citation>
    <scope>NUCLEOTIDE SEQUENCE</scope>
</reference>
<accession>A0A8S1TH39</accession>
<gene>
    <name evidence="1" type="ORF">PPENT_87.1.T0240228</name>
</gene>
<dbReference type="AlphaFoldDB" id="A0A8S1TH39"/>